<evidence type="ECO:0000256" key="1">
    <source>
        <dbReference type="SAM" id="MobiDB-lite"/>
    </source>
</evidence>
<reference evidence="2" key="1">
    <citation type="journal article" date="2020" name="Stud. Mycol.">
        <title>101 Dothideomycetes genomes: a test case for predicting lifestyles and emergence of pathogens.</title>
        <authorList>
            <person name="Haridas S."/>
            <person name="Albert R."/>
            <person name="Binder M."/>
            <person name="Bloem J."/>
            <person name="Labutti K."/>
            <person name="Salamov A."/>
            <person name="Andreopoulos B."/>
            <person name="Baker S."/>
            <person name="Barry K."/>
            <person name="Bills G."/>
            <person name="Bluhm B."/>
            <person name="Cannon C."/>
            <person name="Castanera R."/>
            <person name="Culley D."/>
            <person name="Daum C."/>
            <person name="Ezra D."/>
            <person name="Gonzalez J."/>
            <person name="Henrissat B."/>
            <person name="Kuo A."/>
            <person name="Liang C."/>
            <person name="Lipzen A."/>
            <person name="Lutzoni F."/>
            <person name="Magnuson J."/>
            <person name="Mondo S."/>
            <person name="Nolan M."/>
            <person name="Ohm R."/>
            <person name="Pangilinan J."/>
            <person name="Park H.-J."/>
            <person name="Ramirez L."/>
            <person name="Alfaro M."/>
            <person name="Sun H."/>
            <person name="Tritt A."/>
            <person name="Yoshinaga Y."/>
            <person name="Zwiers L.-H."/>
            <person name="Turgeon B."/>
            <person name="Goodwin S."/>
            <person name="Spatafora J."/>
            <person name="Crous P."/>
            <person name="Grigoriev I."/>
        </authorList>
    </citation>
    <scope>NUCLEOTIDE SEQUENCE</scope>
    <source>
        <strain evidence="2">CBS 113389</strain>
    </source>
</reference>
<dbReference type="AlphaFoldDB" id="A0A6A6PX13"/>
<dbReference type="RefSeq" id="XP_033590593.1">
    <property type="nucleotide sequence ID" value="XM_033736907.1"/>
</dbReference>
<proteinExistence type="predicted"/>
<organism evidence="2 3">
    <name type="scientific">Neohortaea acidophila</name>
    <dbReference type="NCBI Taxonomy" id="245834"/>
    <lineage>
        <taxon>Eukaryota</taxon>
        <taxon>Fungi</taxon>
        <taxon>Dikarya</taxon>
        <taxon>Ascomycota</taxon>
        <taxon>Pezizomycotina</taxon>
        <taxon>Dothideomycetes</taxon>
        <taxon>Dothideomycetidae</taxon>
        <taxon>Mycosphaerellales</taxon>
        <taxon>Teratosphaeriaceae</taxon>
        <taxon>Neohortaea</taxon>
    </lineage>
</organism>
<dbReference type="GeneID" id="54477909"/>
<gene>
    <name evidence="2" type="ORF">BDY17DRAFT_322905</name>
</gene>
<evidence type="ECO:0000313" key="3">
    <source>
        <dbReference type="Proteomes" id="UP000799767"/>
    </source>
</evidence>
<accession>A0A6A6PX13</accession>
<evidence type="ECO:0000313" key="2">
    <source>
        <dbReference type="EMBL" id="KAF2484023.1"/>
    </source>
</evidence>
<sequence length="407" mass="45642">MALSSNRVTPLVSWESQAAMSTSRPATPEPTTATPRTLSRSRSLLKKRSSQKVLSLLKKASFTKKHNPNPVTEEDPVAATLASLREMQSRGEHWWRWTTQYAELQLPLAEDVALEDLVRAINHSNGIRDSSNVLVFWDPEGGKEEQEEAREFFRCDIHAVDGQDYAAAMWKLRRVVREAGGMVCAEIEYVGGFLYSMPASLPNPLDTTLRTLQGGHIVVTRWTTPFEPPRLHPLRMHPPGAFGQPPQPCLQSISRKPADPKIKIQKWILRQREKAEREERKHGRSVLPRAVSEIVLGSRILDPGVELAILRPEMVGARLSGASYSLRRPDLRASCAEKEVYIESEDDDDGWEVESDGVSVEPGPYNGVPGTAVGISVARYNQALNFGAEMRRVETLYRNWMSRNRGS</sequence>
<feature type="compositionally biased region" description="Polar residues" evidence="1">
    <location>
        <begin position="1"/>
        <end position="20"/>
    </location>
</feature>
<dbReference type="Proteomes" id="UP000799767">
    <property type="component" value="Unassembled WGS sequence"/>
</dbReference>
<dbReference type="EMBL" id="MU001634">
    <property type="protein sequence ID" value="KAF2484023.1"/>
    <property type="molecule type" value="Genomic_DNA"/>
</dbReference>
<keyword evidence="3" id="KW-1185">Reference proteome</keyword>
<feature type="region of interest" description="Disordered" evidence="1">
    <location>
        <begin position="1"/>
        <end position="49"/>
    </location>
</feature>
<name>A0A6A6PX13_9PEZI</name>
<protein>
    <submittedName>
        <fullName evidence="2">Uncharacterized protein</fullName>
    </submittedName>
</protein>
<feature type="compositionally biased region" description="Low complexity" evidence="1">
    <location>
        <begin position="21"/>
        <end position="42"/>
    </location>
</feature>